<evidence type="ECO:0000256" key="12">
    <source>
        <dbReference type="ARBA" id="ARBA00023136"/>
    </source>
</evidence>
<evidence type="ECO:0000256" key="6">
    <source>
        <dbReference type="ARBA" id="ARBA00022692"/>
    </source>
</evidence>
<dbReference type="InterPro" id="IPR036396">
    <property type="entry name" value="Cyt_P450_sf"/>
</dbReference>
<gene>
    <name evidence="14" type="ORF">GFSPODELE1_LOCUS6383</name>
</gene>
<keyword evidence="8" id="KW-1133">Transmembrane helix</keyword>
<evidence type="ECO:0000313" key="14">
    <source>
        <dbReference type="EMBL" id="CAL1707468.1"/>
    </source>
</evidence>
<dbReference type="Gene3D" id="1.10.630.10">
    <property type="entry name" value="Cytochrome P450"/>
    <property type="match status" value="1"/>
</dbReference>
<comment type="cofactor">
    <cofactor evidence="1">
        <name>heme</name>
        <dbReference type="ChEBI" id="CHEBI:30413"/>
    </cofactor>
</comment>
<evidence type="ECO:0000256" key="3">
    <source>
        <dbReference type="ARBA" id="ARBA00005179"/>
    </source>
</evidence>
<reference evidence="15" key="1">
    <citation type="submission" date="2024-04" db="EMBL/GenBank/DDBJ databases">
        <authorList>
            <person name="Shaw F."/>
            <person name="Minotto A."/>
        </authorList>
    </citation>
    <scope>NUCLEOTIDE SEQUENCE [LARGE SCALE GENOMIC DNA]</scope>
</reference>
<dbReference type="InterPro" id="IPR017972">
    <property type="entry name" value="Cyt_P450_CS"/>
</dbReference>
<evidence type="ECO:0000256" key="9">
    <source>
        <dbReference type="ARBA" id="ARBA00023002"/>
    </source>
</evidence>
<evidence type="ECO:0000256" key="1">
    <source>
        <dbReference type="ARBA" id="ARBA00001971"/>
    </source>
</evidence>
<dbReference type="PANTHER" id="PTHR46300:SF2">
    <property type="entry name" value="CYTOCHROME P450 MONOOXYGENASE ALNH-RELATED"/>
    <property type="match status" value="1"/>
</dbReference>
<comment type="similarity">
    <text evidence="4 13">Belongs to the cytochrome P450 family.</text>
</comment>
<dbReference type="SUPFAM" id="SSF48264">
    <property type="entry name" value="Cytochrome P450"/>
    <property type="match status" value="1"/>
</dbReference>
<evidence type="ECO:0000256" key="4">
    <source>
        <dbReference type="ARBA" id="ARBA00010617"/>
    </source>
</evidence>
<dbReference type="PANTHER" id="PTHR46300">
    <property type="entry name" value="P450, PUTATIVE (EUROFUNG)-RELATED-RELATED"/>
    <property type="match status" value="1"/>
</dbReference>
<dbReference type="EMBL" id="OZ037947">
    <property type="protein sequence ID" value="CAL1707468.1"/>
    <property type="molecule type" value="Genomic_DNA"/>
</dbReference>
<keyword evidence="9 13" id="KW-0560">Oxidoreductase</keyword>
<sequence>MHLGTLEWPIHCVNHVKRSDRVDFMKLFWFHFFPGYFLLSKWVLQQIGARESYLPPGPPTIPLLGNLLDFPTSYAHLQFTEWAKQYGDIYSLKLATSNIIVISSAKMARDFLELRGSTTADRPPSHVAKIVYGEYELVFARHGPVWRKLRRVIHEILTREKCAQHVAVQKAEVSQLMYDILERPEDFYTHTRRFAASVILAVVFGIHCPTYENGFVAKLYSTLWEWEQVIRPGGVPPVDIFPILKYVPERWAAWKALCRDIRKNQRKIFFGLLDICEDRMNQDRRNDCFLEHVLDKREEYGLDCEMIAYVGGTLLEAGTETSAVNIQSFLEIDDVVGPSRTPELDDLDGLPYVRAIIKEVFRLRPIGPTGVPHATTADERIGPYVIPKGTTIFVNLWGIFRDEELYDNPHQFNPNRFLTSKFGTKPGADTTGCRNDLVFGSGRRICPGLHLANNSIALNAMNLLCGLNISPAKDPATGEIIPVNFSDNADSILLVPKPFKCEITARDPHKAEIIRAQFAAAKSTFDHFEHEHALKI</sequence>
<name>A0ABP1DK98_9APHY</name>
<evidence type="ECO:0000256" key="10">
    <source>
        <dbReference type="ARBA" id="ARBA00023004"/>
    </source>
</evidence>
<dbReference type="InterPro" id="IPR002401">
    <property type="entry name" value="Cyt_P450_E_grp-I"/>
</dbReference>
<dbReference type="PROSITE" id="PS00086">
    <property type="entry name" value="CYTOCHROME_P450"/>
    <property type="match status" value="1"/>
</dbReference>
<evidence type="ECO:0000256" key="2">
    <source>
        <dbReference type="ARBA" id="ARBA00004370"/>
    </source>
</evidence>
<proteinExistence type="inferred from homology"/>
<keyword evidence="6" id="KW-0812">Transmembrane</keyword>
<accession>A0ABP1DK98</accession>
<dbReference type="Pfam" id="PF00067">
    <property type="entry name" value="p450"/>
    <property type="match status" value="1"/>
</dbReference>
<evidence type="ECO:0000256" key="8">
    <source>
        <dbReference type="ARBA" id="ARBA00022989"/>
    </source>
</evidence>
<evidence type="ECO:0000256" key="11">
    <source>
        <dbReference type="ARBA" id="ARBA00023033"/>
    </source>
</evidence>
<evidence type="ECO:0008006" key="16">
    <source>
        <dbReference type="Google" id="ProtNLM"/>
    </source>
</evidence>
<keyword evidence="7 13" id="KW-0479">Metal-binding</keyword>
<keyword evidence="5 13" id="KW-0349">Heme</keyword>
<keyword evidence="15" id="KW-1185">Reference proteome</keyword>
<evidence type="ECO:0000256" key="5">
    <source>
        <dbReference type="ARBA" id="ARBA00022617"/>
    </source>
</evidence>
<comment type="subcellular location">
    <subcellularLocation>
        <location evidence="2">Membrane</location>
    </subcellularLocation>
</comment>
<evidence type="ECO:0000256" key="7">
    <source>
        <dbReference type="ARBA" id="ARBA00022723"/>
    </source>
</evidence>
<evidence type="ECO:0000313" key="15">
    <source>
        <dbReference type="Proteomes" id="UP001497453"/>
    </source>
</evidence>
<dbReference type="CDD" id="cd11065">
    <property type="entry name" value="CYP64-like"/>
    <property type="match status" value="1"/>
</dbReference>
<keyword evidence="10 13" id="KW-0408">Iron</keyword>
<protein>
    <recommendedName>
        <fullName evidence="16">Cytochrome P450</fullName>
    </recommendedName>
</protein>
<keyword evidence="11 13" id="KW-0503">Monooxygenase</keyword>
<evidence type="ECO:0000256" key="13">
    <source>
        <dbReference type="RuleBase" id="RU000461"/>
    </source>
</evidence>
<dbReference type="PRINTS" id="PR00463">
    <property type="entry name" value="EP450I"/>
</dbReference>
<dbReference type="InterPro" id="IPR050364">
    <property type="entry name" value="Cytochrome_P450_fung"/>
</dbReference>
<dbReference type="Proteomes" id="UP001497453">
    <property type="component" value="Chromosome 4"/>
</dbReference>
<comment type="pathway">
    <text evidence="3">Secondary metabolite biosynthesis.</text>
</comment>
<dbReference type="InterPro" id="IPR001128">
    <property type="entry name" value="Cyt_P450"/>
</dbReference>
<keyword evidence="12" id="KW-0472">Membrane</keyword>
<organism evidence="14 15">
    <name type="scientific">Somion occarium</name>
    <dbReference type="NCBI Taxonomy" id="3059160"/>
    <lineage>
        <taxon>Eukaryota</taxon>
        <taxon>Fungi</taxon>
        <taxon>Dikarya</taxon>
        <taxon>Basidiomycota</taxon>
        <taxon>Agaricomycotina</taxon>
        <taxon>Agaricomycetes</taxon>
        <taxon>Polyporales</taxon>
        <taxon>Cerrenaceae</taxon>
        <taxon>Somion</taxon>
    </lineage>
</organism>